<feature type="transmembrane region" description="Helical" evidence="1">
    <location>
        <begin position="67"/>
        <end position="88"/>
    </location>
</feature>
<keyword evidence="1" id="KW-0472">Membrane</keyword>
<keyword evidence="3" id="KW-1185">Reference proteome</keyword>
<organism evidence="2 3">
    <name type="scientific">Lupinus albus</name>
    <name type="common">White lupine</name>
    <name type="synonym">Lupinus termis</name>
    <dbReference type="NCBI Taxonomy" id="3870"/>
    <lineage>
        <taxon>Eukaryota</taxon>
        <taxon>Viridiplantae</taxon>
        <taxon>Streptophyta</taxon>
        <taxon>Embryophyta</taxon>
        <taxon>Tracheophyta</taxon>
        <taxon>Spermatophyta</taxon>
        <taxon>Magnoliopsida</taxon>
        <taxon>eudicotyledons</taxon>
        <taxon>Gunneridae</taxon>
        <taxon>Pentapetalae</taxon>
        <taxon>rosids</taxon>
        <taxon>fabids</taxon>
        <taxon>Fabales</taxon>
        <taxon>Fabaceae</taxon>
        <taxon>Papilionoideae</taxon>
        <taxon>50 kb inversion clade</taxon>
        <taxon>genistoids sensu lato</taxon>
        <taxon>core genistoids</taxon>
        <taxon>Genisteae</taxon>
        <taxon>Lupinus</taxon>
    </lineage>
</organism>
<name>A0A6A4NT62_LUPAL</name>
<gene>
    <name evidence="2" type="ORF">Lalb_Chr16g0380161</name>
</gene>
<protein>
    <submittedName>
        <fullName evidence="2">Uncharacterized protein</fullName>
    </submittedName>
</protein>
<evidence type="ECO:0000313" key="3">
    <source>
        <dbReference type="Proteomes" id="UP000447434"/>
    </source>
</evidence>
<sequence length="98" mass="11749">MKYNTLLLICHVKELKGITSHLICDYMLSHDLDKWEMKSNASFELMLPTNLNQQPHIYNHPNKQRQWFSNFFCVSHSSHFAFVFLLLLDTNHYQLKYS</sequence>
<keyword evidence="1" id="KW-0812">Transmembrane</keyword>
<proteinExistence type="predicted"/>
<reference evidence="3" key="1">
    <citation type="journal article" date="2020" name="Nat. Commun.">
        <title>Genome sequence of the cluster root forming white lupin.</title>
        <authorList>
            <person name="Hufnagel B."/>
            <person name="Marques A."/>
            <person name="Soriano A."/>
            <person name="Marques L."/>
            <person name="Divol F."/>
            <person name="Doumas P."/>
            <person name="Sallet E."/>
            <person name="Mancinotti D."/>
            <person name="Carrere S."/>
            <person name="Marande W."/>
            <person name="Arribat S."/>
            <person name="Keller J."/>
            <person name="Huneau C."/>
            <person name="Blein T."/>
            <person name="Aime D."/>
            <person name="Laguerre M."/>
            <person name="Taylor J."/>
            <person name="Schubert V."/>
            <person name="Nelson M."/>
            <person name="Geu-Flores F."/>
            <person name="Crespi M."/>
            <person name="Gallardo-Guerrero K."/>
            <person name="Delaux P.-M."/>
            <person name="Salse J."/>
            <person name="Berges H."/>
            <person name="Guyot R."/>
            <person name="Gouzy J."/>
            <person name="Peret B."/>
        </authorList>
    </citation>
    <scope>NUCLEOTIDE SEQUENCE [LARGE SCALE GENOMIC DNA]</scope>
    <source>
        <strain evidence="3">cv. Amiga</strain>
    </source>
</reference>
<keyword evidence="1" id="KW-1133">Transmembrane helix</keyword>
<evidence type="ECO:0000313" key="2">
    <source>
        <dbReference type="EMBL" id="KAE9596826.1"/>
    </source>
</evidence>
<accession>A0A6A4NT62</accession>
<dbReference type="Proteomes" id="UP000447434">
    <property type="component" value="Chromosome 16"/>
</dbReference>
<dbReference type="AlphaFoldDB" id="A0A6A4NT62"/>
<dbReference type="EMBL" id="WOCE01000016">
    <property type="protein sequence ID" value="KAE9596826.1"/>
    <property type="molecule type" value="Genomic_DNA"/>
</dbReference>
<comment type="caution">
    <text evidence="2">The sequence shown here is derived from an EMBL/GenBank/DDBJ whole genome shotgun (WGS) entry which is preliminary data.</text>
</comment>
<evidence type="ECO:0000256" key="1">
    <source>
        <dbReference type="SAM" id="Phobius"/>
    </source>
</evidence>